<dbReference type="Gene3D" id="3.40.50.300">
    <property type="entry name" value="P-loop containing nucleotide triphosphate hydrolases"/>
    <property type="match status" value="1"/>
</dbReference>
<protein>
    <submittedName>
        <fullName evidence="9">Dynamin family protein</fullName>
    </submittedName>
</protein>
<dbReference type="AlphaFoldDB" id="A0A285TRV3"/>
<organism evidence="9 10">
    <name type="scientific">Ureibacillus xyleni</name>
    <dbReference type="NCBI Taxonomy" id="614648"/>
    <lineage>
        <taxon>Bacteria</taxon>
        <taxon>Bacillati</taxon>
        <taxon>Bacillota</taxon>
        <taxon>Bacilli</taxon>
        <taxon>Bacillales</taxon>
        <taxon>Caryophanaceae</taxon>
        <taxon>Ureibacillus</taxon>
    </lineage>
</organism>
<dbReference type="EMBL" id="OBMQ01000016">
    <property type="protein sequence ID" value="SOC23914.1"/>
    <property type="molecule type" value="Genomic_DNA"/>
</dbReference>
<evidence type="ECO:0000256" key="3">
    <source>
        <dbReference type="ARBA" id="ARBA00022801"/>
    </source>
</evidence>
<evidence type="ECO:0000313" key="9">
    <source>
        <dbReference type="EMBL" id="SOC23914.1"/>
    </source>
</evidence>
<dbReference type="InterPro" id="IPR045063">
    <property type="entry name" value="Dynamin_N"/>
</dbReference>
<evidence type="ECO:0000256" key="5">
    <source>
        <dbReference type="ARBA" id="ARBA00023136"/>
    </source>
</evidence>
<evidence type="ECO:0000256" key="2">
    <source>
        <dbReference type="ARBA" id="ARBA00022741"/>
    </source>
</evidence>
<dbReference type="InterPro" id="IPR027094">
    <property type="entry name" value="Mitofusin_fam"/>
</dbReference>
<evidence type="ECO:0000256" key="6">
    <source>
        <dbReference type="SAM" id="Coils"/>
    </source>
</evidence>
<evidence type="ECO:0000256" key="7">
    <source>
        <dbReference type="SAM" id="Phobius"/>
    </source>
</evidence>
<dbReference type="Proteomes" id="UP000219636">
    <property type="component" value="Unassembled WGS sequence"/>
</dbReference>
<comment type="subcellular location">
    <subcellularLocation>
        <location evidence="1">Membrane</location>
    </subcellularLocation>
</comment>
<dbReference type="GO" id="GO:0005525">
    <property type="term" value="F:GTP binding"/>
    <property type="evidence" value="ECO:0007669"/>
    <property type="project" value="UniProtKB-KW"/>
</dbReference>
<keyword evidence="7" id="KW-0812">Transmembrane</keyword>
<keyword evidence="2" id="KW-0547">Nucleotide-binding</keyword>
<keyword evidence="3" id="KW-0378">Hydrolase</keyword>
<dbReference type="GO" id="GO:0016020">
    <property type="term" value="C:membrane"/>
    <property type="evidence" value="ECO:0007669"/>
    <property type="project" value="UniProtKB-SubCell"/>
</dbReference>
<keyword evidence="7" id="KW-1133">Transmembrane helix</keyword>
<keyword evidence="5 7" id="KW-0472">Membrane</keyword>
<dbReference type="Pfam" id="PF00350">
    <property type="entry name" value="Dynamin_N"/>
    <property type="match status" value="1"/>
</dbReference>
<reference evidence="10" key="1">
    <citation type="submission" date="2017-08" db="EMBL/GenBank/DDBJ databases">
        <authorList>
            <person name="Varghese N."/>
            <person name="Submissions S."/>
        </authorList>
    </citation>
    <scope>NUCLEOTIDE SEQUENCE [LARGE SCALE GENOMIC DNA]</scope>
    <source>
        <strain evidence="10">JC22</strain>
    </source>
</reference>
<name>A0A285TRV3_9BACL</name>
<dbReference type="PANTHER" id="PTHR10465">
    <property type="entry name" value="TRANSMEMBRANE GTPASE FZO1"/>
    <property type="match status" value="1"/>
</dbReference>
<keyword evidence="4" id="KW-0342">GTP-binding</keyword>
<evidence type="ECO:0000256" key="4">
    <source>
        <dbReference type="ARBA" id="ARBA00023134"/>
    </source>
</evidence>
<dbReference type="GO" id="GO:0003924">
    <property type="term" value="F:GTPase activity"/>
    <property type="evidence" value="ECO:0007669"/>
    <property type="project" value="InterPro"/>
</dbReference>
<dbReference type="PANTHER" id="PTHR10465:SF0">
    <property type="entry name" value="SARCALUMENIN"/>
    <property type="match status" value="1"/>
</dbReference>
<dbReference type="SUPFAM" id="SSF52540">
    <property type="entry name" value="P-loop containing nucleoside triphosphate hydrolases"/>
    <property type="match status" value="1"/>
</dbReference>
<sequence>MEYFDGTSFIDDNPNVLGQFIAKEHYNVDEIKQIRVEQPISFLKDRIVLVDTPGLNDVNELRSDITYQYIPRADVVFFLLDCRTPLRKTEYDFISHTLLANGLDRIIFIANFADEVNEEEIDAIVDKMQRQLKQGTNLNTVEVIPFSSLEAIDAIVEDDAELYEISGMPLVKERMIGLCQSGTRITEKNKRYEQRFAYICEEFTSLLEQRKFMIEQSSEQLEQYQQQLRDWREEQVAFLEQLKAYKDERVLEFNQMARQSIKTFFNELEEELHDRIDVYSGSQVQLFFEKEIPNLMKRKMKMWIERYTPHIHELISKLEVALADILAQLFKEKVSIQTMRSHDQVATAKEVQLQTEKHSDPLLTSGLLVGGASTLLLALGGPIFLPILGMVGLPYLQRKMQKSQLDYLIPQMKSDISEKLIQVQFQFMDEVCGYIEKSANQVFEQSLQYFNDRLSEQEKAVREQLEKNKHQTTENEQEIYQINQLLNEQKRLTYSGGNEDV</sequence>
<proteinExistence type="predicted"/>
<evidence type="ECO:0000256" key="1">
    <source>
        <dbReference type="ARBA" id="ARBA00004370"/>
    </source>
</evidence>
<keyword evidence="10" id="KW-1185">Reference proteome</keyword>
<keyword evidence="6" id="KW-0175">Coiled coil</keyword>
<dbReference type="InterPro" id="IPR027417">
    <property type="entry name" value="P-loop_NTPase"/>
</dbReference>
<gene>
    <name evidence="9" type="ORF">SAMN05880501_11639</name>
</gene>
<feature type="transmembrane region" description="Helical" evidence="7">
    <location>
        <begin position="367"/>
        <end position="396"/>
    </location>
</feature>
<evidence type="ECO:0000259" key="8">
    <source>
        <dbReference type="Pfam" id="PF00350"/>
    </source>
</evidence>
<feature type="coiled-coil region" evidence="6">
    <location>
        <begin position="207"/>
        <end position="248"/>
    </location>
</feature>
<feature type="domain" description="Dynamin N-terminal" evidence="8">
    <location>
        <begin position="26"/>
        <end position="111"/>
    </location>
</feature>
<evidence type="ECO:0000313" key="10">
    <source>
        <dbReference type="Proteomes" id="UP000219636"/>
    </source>
</evidence>
<accession>A0A285TRV3</accession>